<keyword evidence="2" id="KW-1185">Reference proteome</keyword>
<dbReference type="Proteomes" id="UP000007307">
    <property type="component" value="Chromosome"/>
</dbReference>
<dbReference type="HOGENOM" id="CLU_2550940_0_0_5"/>
<gene>
    <name evidence="1" type="ordered locus">AMF_1046</name>
</gene>
<organism evidence="1 2">
    <name type="scientific">Anaplasma marginale (strain Florida)</name>
    <dbReference type="NCBI Taxonomy" id="320483"/>
    <lineage>
        <taxon>Bacteria</taxon>
        <taxon>Pseudomonadati</taxon>
        <taxon>Pseudomonadota</taxon>
        <taxon>Alphaproteobacteria</taxon>
        <taxon>Rickettsiales</taxon>
        <taxon>Anaplasmataceae</taxon>
        <taxon>Anaplasma</taxon>
    </lineage>
</organism>
<dbReference type="EMBL" id="CP001079">
    <property type="protein sequence ID" value="ACM49453.1"/>
    <property type="molecule type" value="Genomic_DNA"/>
</dbReference>
<sequence>MCIRSSVRIERYPPEVEVAGSSPAECVPYRTSVQICSYWCYSCYGGSMAFAMHMNSAGGVHGAAVLRIVQRTTRTKSDQIAF</sequence>
<evidence type="ECO:0000313" key="2">
    <source>
        <dbReference type="Proteomes" id="UP000007307"/>
    </source>
</evidence>
<name>B9KIZ1_ANAMF</name>
<reference evidence="1 2" key="1">
    <citation type="journal article" date="2009" name="BMC Genomics">
        <title>Conservation in the face of diversity: multistrain analysis of an intracellular bacterium.</title>
        <authorList>
            <person name="Dark M.J."/>
            <person name="Herndon D.R."/>
            <person name="Kappmeyer L.S."/>
            <person name="Gonzales M.P."/>
            <person name="Nordeen E."/>
            <person name="Palmer G.H."/>
            <person name="Knowles D.P. Jr."/>
            <person name="Brayton K.A."/>
        </authorList>
    </citation>
    <scope>NUCLEOTIDE SEQUENCE [LARGE SCALE GENOMIC DNA]</scope>
    <source>
        <strain evidence="1 2">Florida</strain>
    </source>
</reference>
<protein>
    <submittedName>
        <fullName evidence="1">Uncharacterized protein</fullName>
    </submittedName>
</protein>
<accession>B9KIZ1</accession>
<dbReference type="AlphaFoldDB" id="B9KIZ1"/>
<dbReference type="KEGG" id="amf:AMF_1046"/>
<proteinExistence type="predicted"/>
<evidence type="ECO:0000313" key="1">
    <source>
        <dbReference type="EMBL" id="ACM49453.1"/>
    </source>
</evidence>